<evidence type="ECO:0000313" key="2">
    <source>
        <dbReference type="EMBL" id="UVW36244.1"/>
    </source>
</evidence>
<dbReference type="SUPFAM" id="SSF52833">
    <property type="entry name" value="Thioredoxin-like"/>
    <property type="match status" value="1"/>
</dbReference>
<proteinExistence type="predicted"/>
<dbReference type="Proteomes" id="UP001059934">
    <property type="component" value="Chromosome"/>
</dbReference>
<dbReference type="InterPro" id="IPR036249">
    <property type="entry name" value="Thioredoxin-like_sf"/>
</dbReference>
<organism evidence="2 3">
    <name type="scientific">SAR92 clade bacterium H455</name>
    <dbReference type="NCBI Taxonomy" id="2974818"/>
    <lineage>
        <taxon>Bacteria</taxon>
        <taxon>Pseudomonadati</taxon>
        <taxon>Pseudomonadota</taxon>
        <taxon>Gammaproteobacteria</taxon>
        <taxon>Cellvibrionales</taxon>
        <taxon>Porticoccaceae</taxon>
        <taxon>SAR92 clade</taxon>
    </lineage>
</organism>
<evidence type="ECO:0000313" key="3">
    <source>
        <dbReference type="Proteomes" id="UP001059934"/>
    </source>
</evidence>
<accession>A0ABY5TSD4</accession>
<dbReference type="InterPro" id="IPR036282">
    <property type="entry name" value="Glutathione-S-Trfase_C_sf"/>
</dbReference>
<gene>
    <name evidence="2" type="ORF">NYF23_06465</name>
</gene>
<dbReference type="EMBL" id="CP103416">
    <property type="protein sequence ID" value="UVW36244.1"/>
    <property type="molecule type" value="Genomic_DNA"/>
</dbReference>
<dbReference type="Gene3D" id="1.20.1050.10">
    <property type="match status" value="1"/>
</dbReference>
<name>A0ABY5TSD4_9GAMM</name>
<dbReference type="InterPro" id="IPR004045">
    <property type="entry name" value="Glutathione_S-Trfase_N"/>
</dbReference>
<dbReference type="Pfam" id="PF13417">
    <property type="entry name" value="GST_N_3"/>
    <property type="match status" value="1"/>
</dbReference>
<keyword evidence="3" id="KW-1185">Reference proteome</keyword>
<reference evidence="2" key="1">
    <citation type="submission" date="2022-08" db="EMBL/GenBank/DDBJ databases">
        <title>Catabolic pathway analysis in culturable SAR92 clade bacteria reveals their overlooked roles in DMSP degradation in coastal seas.</title>
        <authorList>
            <person name="He X."/>
            <person name="Zhang X."/>
            <person name="Zhang Y."/>
        </authorList>
    </citation>
    <scope>NUCLEOTIDE SEQUENCE</scope>
    <source>
        <strain evidence="2">H455</strain>
    </source>
</reference>
<protein>
    <submittedName>
        <fullName evidence="2">Glutathione S-transferase</fullName>
    </submittedName>
</protein>
<evidence type="ECO:0000259" key="1">
    <source>
        <dbReference type="Pfam" id="PF13417"/>
    </source>
</evidence>
<dbReference type="Gene3D" id="3.40.30.10">
    <property type="entry name" value="Glutaredoxin"/>
    <property type="match status" value="1"/>
</dbReference>
<dbReference type="SUPFAM" id="SSF47616">
    <property type="entry name" value="GST C-terminal domain-like"/>
    <property type="match status" value="1"/>
</dbReference>
<sequence>MKKSSIYSLYGITHSLYTGRARSYLIKSGVPFRELSSGHKSFKAEVLPESKLATIPVLVTPEGEVIRDGGAIIEHLESISSRPFQPQSSKQQIVSTLFDLIGTSGLLRPAMHYRWNYPEENSEFLHYHFLHSQPEHPQREAKSQYMMSKMQHAGRLFGVTAETAHLVETLYLEFLEALNLHLSEYPYLLGWKPSIGDFGLIAPLYAHLGRDPAPLRLMQQRAVRVARWVERMNRADQDAPEFFNPGSDYLPDDSIPDTLVAVLSVLAEDLVPETHAAAAVINQWLVDNQPEPGTSAQGSLAHRMFGMAEFNLRGQSISALAQSYRFVILQKLQQQYAQLQPAQQQGVTDLLQRCGLESLLDIKLDRELGWSENQDVWL</sequence>
<feature type="domain" description="GST N-terminal" evidence="1">
    <location>
        <begin position="9"/>
        <end position="81"/>
    </location>
</feature>